<dbReference type="PANTHER" id="PTHR45632:SF5">
    <property type="entry name" value="KELCH-LIKE PROTEIN 22"/>
    <property type="match status" value="1"/>
</dbReference>
<dbReference type="PANTHER" id="PTHR45632">
    <property type="entry name" value="LD33804P"/>
    <property type="match status" value="1"/>
</dbReference>
<accession>A0A8C5HGE2</accession>
<reference evidence="2" key="3">
    <citation type="submission" date="2025-09" db="UniProtKB">
        <authorList>
            <consortium name="Ensembl"/>
        </authorList>
    </citation>
    <scope>IDENTIFICATION</scope>
</reference>
<dbReference type="SMART" id="SM00612">
    <property type="entry name" value="Kelch"/>
    <property type="match status" value="2"/>
</dbReference>
<sequence>MLWEPDINQWTFIASMNEERRNASCTTLKNKIYICGGQNYYRDLNTAEYYNPDTNQWTLITPMRTPRYELGVIAYMGHIFAVGGMNGSRCYDSTTNSWSVVSSSTDRPDYDFVRCCVISGLPNMAKYCSPREPIISGTLV</sequence>
<dbReference type="SUPFAM" id="SSF117281">
    <property type="entry name" value="Kelch motif"/>
    <property type="match status" value="1"/>
</dbReference>
<reference evidence="2" key="2">
    <citation type="submission" date="2025-08" db="UniProtKB">
        <authorList>
            <consortium name="Ensembl"/>
        </authorList>
    </citation>
    <scope>IDENTIFICATION</scope>
</reference>
<dbReference type="Proteomes" id="UP000694680">
    <property type="component" value="Chromosome 19"/>
</dbReference>
<dbReference type="Ensembl" id="ENSGWIT00000048784.1">
    <property type="protein sequence ID" value="ENSGWIP00000045027.1"/>
    <property type="gene ID" value="ENSGWIG00000022333.1"/>
</dbReference>
<dbReference type="AlphaFoldDB" id="A0A8C5HGE2"/>
<reference evidence="2" key="1">
    <citation type="submission" date="2020-06" db="EMBL/GenBank/DDBJ databases">
        <authorList>
            <consortium name="Wellcome Sanger Institute Data Sharing"/>
        </authorList>
    </citation>
    <scope>NUCLEOTIDE SEQUENCE [LARGE SCALE GENOMIC DNA]</scope>
</reference>
<keyword evidence="3" id="KW-1185">Reference proteome</keyword>
<organism evidence="2 3">
    <name type="scientific">Gouania willdenowi</name>
    <name type="common">Blunt-snouted clingfish</name>
    <name type="synonym">Lepadogaster willdenowi</name>
    <dbReference type="NCBI Taxonomy" id="441366"/>
    <lineage>
        <taxon>Eukaryota</taxon>
        <taxon>Metazoa</taxon>
        <taxon>Chordata</taxon>
        <taxon>Craniata</taxon>
        <taxon>Vertebrata</taxon>
        <taxon>Euteleostomi</taxon>
        <taxon>Actinopterygii</taxon>
        <taxon>Neopterygii</taxon>
        <taxon>Teleostei</taxon>
        <taxon>Neoteleostei</taxon>
        <taxon>Acanthomorphata</taxon>
        <taxon>Ovalentaria</taxon>
        <taxon>Blenniimorphae</taxon>
        <taxon>Blenniiformes</taxon>
        <taxon>Gobiesocoidei</taxon>
        <taxon>Gobiesocidae</taxon>
        <taxon>Gobiesocinae</taxon>
        <taxon>Gouania</taxon>
    </lineage>
</organism>
<evidence type="ECO:0000313" key="3">
    <source>
        <dbReference type="Proteomes" id="UP000694680"/>
    </source>
</evidence>
<dbReference type="InterPro" id="IPR006652">
    <property type="entry name" value="Kelch_1"/>
</dbReference>
<name>A0A8C5HGE2_GOUWI</name>
<protein>
    <recommendedName>
        <fullName evidence="4">Kelch-like protein</fullName>
    </recommendedName>
</protein>
<dbReference type="Pfam" id="PF01344">
    <property type="entry name" value="Kelch_1"/>
    <property type="match status" value="1"/>
</dbReference>
<evidence type="ECO:0000313" key="2">
    <source>
        <dbReference type="Ensembl" id="ENSGWIP00000045027.1"/>
    </source>
</evidence>
<evidence type="ECO:0008006" key="4">
    <source>
        <dbReference type="Google" id="ProtNLM"/>
    </source>
</evidence>
<dbReference type="InterPro" id="IPR015915">
    <property type="entry name" value="Kelch-typ_b-propeller"/>
</dbReference>
<proteinExistence type="predicted"/>
<keyword evidence="1" id="KW-0880">Kelch repeat</keyword>
<evidence type="ECO:0000256" key="1">
    <source>
        <dbReference type="ARBA" id="ARBA00022441"/>
    </source>
</evidence>
<dbReference type="Gene3D" id="2.120.10.80">
    <property type="entry name" value="Kelch-type beta propeller"/>
    <property type="match status" value="1"/>
</dbReference>